<evidence type="ECO:0000256" key="1">
    <source>
        <dbReference type="SAM" id="MobiDB-lite"/>
    </source>
</evidence>
<evidence type="ECO:0000313" key="3">
    <source>
        <dbReference type="Proteomes" id="UP000054217"/>
    </source>
</evidence>
<evidence type="ECO:0000313" key="2">
    <source>
        <dbReference type="EMBL" id="KIN94551.1"/>
    </source>
</evidence>
<dbReference type="AlphaFoldDB" id="A0A0C3JA29"/>
<dbReference type="EMBL" id="KN832094">
    <property type="protein sequence ID" value="KIN94551.1"/>
    <property type="molecule type" value="Genomic_DNA"/>
</dbReference>
<dbReference type="HOGENOM" id="CLU_042834_1_0_1"/>
<protein>
    <submittedName>
        <fullName evidence="2">Uncharacterized protein</fullName>
    </submittedName>
</protein>
<reference evidence="3" key="2">
    <citation type="submission" date="2015-01" db="EMBL/GenBank/DDBJ databases">
        <title>Evolutionary Origins and Diversification of the Mycorrhizal Mutualists.</title>
        <authorList>
            <consortium name="DOE Joint Genome Institute"/>
            <consortium name="Mycorrhizal Genomics Consortium"/>
            <person name="Kohler A."/>
            <person name="Kuo A."/>
            <person name="Nagy L.G."/>
            <person name="Floudas D."/>
            <person name="Copeland A."/>
            <person name="Barry K.W."/>
            <person name="Cichocki N."/>
            <person name="Veneault-Fourrey C."/>
            <person name="LaButti K."/>
            <person name="Lindquist E.A."/>
            <person name="Lipzen A."/>
            <person name="Lundell T."/>
            <person name="Morin E."/>
            <person name="Murat C."/>
            <person name="Riley R."/>
            <person name="Ohm R."/>
            <person name="Sun H."/>
            <person name="Tunlid A."/>
            <person name="Henrissat B."/>
            <person name="Grigoriev I.V."/>
            <person name="Hibbett D.S."/>
            <person name="Martin F."/>
        </authorList>
    </citation>
    <scope>NUCLEOTIDE SEQUENCE [LARGE SCALE GENOMIC DNA]</scope>
    <source>
        <strain evidence="3">Marx 270</strain>
    </source>
</reference>
<organism evidence="2 3">
    <name type="scientific">Pisolithus tinctorius Marx 270</name>
    <dbReference type="NCBI Taxonomy" id="870435"/>
    <lineage>
        <taxon>Eukaryota</taxon>
        <taxon>Fungi</taxon>
        <taxon>Dikarya</taxon>
        <taxon>Basidiomycota</taxon>
        <taxon>Agaricomycotina</taxon>
        <taxon>Agaricomycetes</taxon>
        <taxon>Agaricomycetidae</taxon>
        <taxon>Boletales</taxon>
        <taxon>Sclerodermatineae</taxon>
        <taxon>Pisolithaceae</taxon>
        <taxon>Pisolithus</taxon>
    </lineage>
</organism>
<dbReference type="OrthoDB" id="10387953at2759"/>
<proteinExistence type="predicted"/>
<feature type="compositionally biased region" description="Polar residues" evidence="1">
    <location>
        <begin position="185"/>
        <end position="195"/>
    </location>
</feature>
<keyword evidence="3" id="KW-1185">Reference proteome</keyword>
<gene>
    <name evidence="2" type="ORF">M404DRAFT_34945</name>
</gene>
<dbReference type="Proteomes" id="UP000054217">
    <property type="component" value="Unassembled WGS sequence"/>
</dbReference>
<name>A0A0C3JA29_PISTI</name>
<dbReference type="STRING" id="870435.A0A0C3JA29"/>
<feature type="region of interest" description="Disordered" evidence="1">
    <location>
        <begin position="128"/>
        <end position="200"/>
    </location>
</feature>
<sequence length="430" mass="46793">MSQQAETSQTAAATSPVALPREIVANAADIVMAELLTLHDHRNKQYWQKAMHVIWEQLTRVHPLVEELPSKFTIPTHIITAEMVMRDPVVLTAVKEWLDFDKIRDATDADVVDHPWYQIGRPVDKGKGCTVPLEPLQISDTAPAAAETLEEPRSRSTSRAAPTGTRPRSRRPPKHTSPSPGPSAMISSEPTTPAWQTHKRCAATRGMTPTAGKATTSATPSSHRQIFDGVVIVTPSWWHSGRQTSSPASRWVATSQSRLTTPSHPVMPNATSMEHMEEEIAALRQQHMETVQDLLDTCCELANTQWALADTWTELQTLADVVKALWQCLYPLPHSSPNAPGPSRPSAVGFAITSHQAVVPTDGARILDLAPTTMVQEVAINTGILQSLPGDMLLAPSTFLLPTHCFPYSSTAGVGEAPPPYLCLFGGCCQ</sequence>
<reference evidence="2 3" key="1">
    <citation type="submission" date="2014-04" db="EMBL/GenBank/DDBJ databases">
        <authorList>
            <consortium name="DOE Joint Genome Institute"/>
            <person name="Kuo A."/>
            <person name="Kohler A."/>
            <person name="Costa M.D."/>
            <person name="Nagy L.G."/>
            <person name="Floudas D."/>
            <person name="Copeland A."/>
            <person name="Barry K.W."/>
            <person name="Cichocki N."/>
            <person name="Veneault-Fourrey C."/>
            <person name="LaButti K."/>
            <person name="Lindquist E.A."/>
            <person name="Lipzen A."/>
            <person name="Lundell T."/>
            <person name="Morin E."/>
            <person name="Murat C."/>
            <person name="Sun H."/>
            <person name="Tunlid A."/>
            <person name="Henrissat B."/>
            <person name="Grigoriev I.V."/>
            <person name="Hibbett D.S."/>
            <person name="Martin F."/>
            <person name="Nordberg H.P."/>
            <person name="Cantor M.N."/>
            <person name="Hua S.X."/>
        </authorList>
    </citation>
    <scope>NUCLEOTIDE SEQUENCE [LARGE SCALE GENOMIC DNA]</scope>
    <source>
        <strain evidence="2 3">Marx 270</strain>
    </source>
</reference>
<dbReference type="InParanoid" id="A0A0C3JA29"/>
<accession>A0A0C3JA29</accession>